<organism evidence="2 3">
    <name type="scientific">Kalanchoe fedtschenkoi</name>
    <name type="common">Lavender scallops</name>
    <name type="synonym">South American air plant</name>
    <dbReference type="NCBI Taxonomy" id="63787"/>
    <lineage>
        <taxon>Eukaryota</taxon>
        <taxon>Viridiplantae</taxon>
        <taxon>Streptophyta</taxon>
        <taxon>Embryophyta</taxon>
        <taxon>Tracheophyta</taxon>
        <taxon>Spermatophyta</taxon>
        <taxon>Magnoliopsida</taxon>
        <taxon>eudicotyledons</taxon>
        <taxon>Gunneridae</taxon>
        <taxon>Pentapetalae</taxon>
        <taxon>Saxifragales</taxon>
        <taxon>Crassulaceae</taxon>
        <taxon>Kalanchoe</taxon>
    </lineage>
</organism>
<feature type="region of interest" description="Disordered" evidence="1">
    <location>
        <begin position="51"/>
        <end position="91"/>
    </location>
</feature>
<dbReference type="EnsemblPlants" id="Kaladp0071s0411.1.v1.1">
    <property type="protein sequence ID" value="Kaladp0071s0411.1.v1.1"/>
    <property type="gene ID" value="Kaladp0071s0411.v1.1"/>
</dbReference>
<evidence type="ECO:0000313" key="3">
    <source>
        <dbReference type="Proteomes" id="UP000594263"/>
    </source>
</evidence>
<dbReference type="Gramene" id="Kaladp0071s0411.1.v1.1">
    <property type="protein sequence ID" value="Kaladp0071s0411.1.v1.1"/>
    <property type="gene ID" value="Kaladp0071s0411.v1.1"/>
</dbReference>
<evidence type="ECO:0000256" key="1">
    <source>
        <dbReference type="SAM" id="MobiDB-lite"/>
    </source>
</evidence>
<feature type="region of interest" description="Disordered" evidence="1">
    <location>
        <begin position="216"/>
        <end position="271"/>
    </location>
</feature>
<sequence>MDGENGSSQAFKTLVSYGDLHPAVMPSAGVDGENGSYQALTMEAYDGDLHLRLAPPTSPHSSAPLDSSAAVHASSSLQAQEERGGVDGALENGHFSGVVPVAPKPPSSKFSAVMTPYDDFPLYPPLCPVAQSVVGGTPVSTAPPIPGIARINQPPILVPALQTPDGNVFMLVQPPYTTVQAIGGGTPISPAIPPPIWGPPVQTPYGVYLAVQSTGGGTPVAPASSIPADAPTNLPPPPLAPQQREGRTTGSLNHRGRRRSPASPRSPHRRL</sequence>
<feature type="compositionally biased region" description="Basic residues" evidence="1">
    <location>
        <begin position="254"/>
        <end position="271"/>
    </location>
</feature>
<keyword evidence="3" id="KW-1185">Reference proteome</keyword>
<reference evidence="2" key="1">
    <citation type="submission" date="2021-01" db="UniProtKB">
        <authorList>
            <consortium name="EnsemblPlants"/>
        </authorList>
    </citation>
    <scope>IDENTIFICATION</scope>
</reference>
<accession>A0A7N0ULR8</accession>
<dbReference type="Proteomes" id="UP000594263">
    <property type="component" value="Unplaced"/>
</dbReference>
<name>A0A7N0ULR8_KALFE</name>
<protein>
    <submittedName>
        <fullName evidence="2">Uncharacterized protein</fullName>
    </submittedName>
</protein>
<evidence type="ECO:0000313" key="2">
    <source>
        <dbReference type="EnsemblPlants" id="Kaladp0071s0411.1.v1.1"/>
    </source>
</evidence>
<dbReference type="AlphaFoldDB" id="A0A7N0ULR8"/>
<proteinExistence type="predicted"/>